<dbReference type="Proteomes" id="UP000503017">
    <property type="component" value="Chromosome"/>
</dbReference>
<protein>
    <submittedName>
        <fullName evidence="1">Uncharacterized protein</fullName>
    </submittedName>
</protein>
<accession>A0A6M7WQP4</accession>
<reference evidence="1 2" key="1">
    <citation type="submission" date="2018-10" db="EMBL/GenBank/DDBJ databases">
        <authorList>
            <person name="Perry B.J."/>
            <person name="Sullivan J.T."/>
            <person name="Murphy R.J.T."/>
            <person name="Ramsay J.P."/>
            <person name="Ronson C.W."/>
        </authorList>
    </citation>
    <scope>NUCLEOTIDE SEQUENCE [LARGE SCALE GENOMIC DNA]</scope>
    <source>
        <strain evidence="1 2">R88b</strain>
    </source>
</reference>
<organism evidence="1 2">
    <name type="scientific">Mesorhizobium loti R88b</name>
    <dbReference type="NCBI Taxonomy" id="935548"/>
    <lineage>
        <taxon>Bacteria</taxon>
        <taxon>Pseudomonadati</taxon>
        <taxon>Pseudomonadota</taxon>
        <taxon>Alphaproteobacteria</taxon>
        <taxon>Hyphomicrobiales</taxon>
        <taxon>Phyllobacteriaceae</taxon>
        <taxon>Mesorhizobium</taxon>
    </lineage>
</organism>
<gene>
    <name evidence="1" type="ORF">EB235_07610</name>
</gene>
<evidence type="ECO:0000313" key="1">
    <source>
        <dbReference type="EMBL" id="QKD01391.1"/>
    </source>
</evidence>
<proteinExistence type="predicted"/>
<dbReference type="AlphaFoldDB" id="A0A6M7WQP4"/>
<dbReference type="EMBL" id="CP033367">
    <property type="protein sequence ID" value="QKD01391.1"/>
    <property type="molecule type" value="Genomic_DNA"/>
</dbReference>
<name>A0A6M7WQP4_RHILI</name>
<sequence length="64" mass="7447">MARNRLQCLNTQFRKINNFIILGEEHRVISFVSRQRLRTNIAQHKTGQFGDSACGETHGHEIHM</sequence>
<evidence type="ECO:0000313" key="2">
    <source>
        <dbReference type="Proteomes" id="UP000503017"/>
    </source>
</evidence>